<evidence type="ECO:0000256" key="1">
    <source>
        <dbReference type="SAM" id="SignalP"/>
    </source>
</evidence>
<evidence type="ECO:0000313" key="2">
    <source>
        <dbReference type="EMBL" id="MXU88564.1"/>
    </source>
</evidence>
<keyword evidence="1" id="KW-0732">Signal</keyword>
<feature type="signal peptide" evidence="1">
    <location>
        <begin position="1"/>
        <end position="26"/>
    </location>
</feature>
<dbReference type="EMBL" id="GIFC01006481">
    <property type="protein sequence ID" value="MXU88564.1"/>
    <property type="molecule type" value="Transcribed_RNA"/>
</dbReference>
<sequence length="102" mass="11848">MFQSYILNIPIYVLLLLQCHINGAKGYGGVESYQNFMEEFVKVVHQEVHKSLNTSMYHVHLPAYLVTEQTVCTFSDLSCFMNIMKLWIPTENRSILLQPHIV</sequence>
<organism evidence="2">
    <name type="scientific">Ixodes ricinus</name>
    <name type="common">Common tick</name>
    <name type="synonym">Acarus ricinus</name>
    <dbReference type="NCBI Taxonomy" id="34613"/>
    <lineage>
        <taxon>Eukaryota</taxon>
        <taxon>Metazoa</taxon>
        <taxon>Ecdysozoa</taxon>
        <taxon>Arthropoda</taxon>
        <taxon>Chelicerata</taxon>
        <taxon>Arachnida</taxon>
        <taxon>Acari</taxon>
        <taxon>Parasitiformes</taxon>
        <taxon>Ixodida</taxon>
        <taxon>Ixodoidea</taxon>
        <taxon>Ixodidae</taxon>
        <taxon>Ixodinae</taxon>
        <taxon>Ixodes</taxon>
    </lineage>
</organism>
<dbReference type="AlphaFoldDB" id="A0A6B0UFN3"/>
<reference evidence="2" key="1">
    <citation type="submission" date="2019-12" db="EMBL/GenBank/DDBJ databases">
        <title>An insight into the sialome of adult female Ixodes ricinus ticks feeding for 6 days.</title>
        <authorList>
            <person name="Perner J."/>
            <person name="Ribeiro J.M.C."/>
        </authorList>
    </citation>
    <scope>NUCLEOTIDE SEQUENCE</scope>
    <source>
        <strain evidence="2">Semi-engorged</strain>
        <tissue evidence="2">Salivary glands</tissue>
    </source>
</reference>
<protein>
    <submittedName>
        <fullName evidence="2">Putative secreted protein</fullName>
    </submittedName>
</protein>
<proteinExistence type="predicted"/>
<feature type="chain" id="PRO_5025440360" evidence="1">
    <location>
        <begin position="27"/>
        <end position="102"/>
    </location>
</feature>
<name>A0A6B0UFN3_IXORI</name>
<accession>A0A6B0UFN3</accession>